<evidence type="ECO:0000313" key="5">
    <source>
        <dbReference type="Proteomes" id="UP000050482"/>
    </source>
</evidence>
<sequence>MRLFFGFDVTSEIRSQLSTVQTWLQSQGVRAGNWSRPELFHLTLLFIGDTSEENVSVLSEMGKATAAQASPFEIHFDLPGMFERNRILWYGIQEDSGMTLMSEVHRRITGLAKKEAFIKVDERPFRPHLTLARKLDTASIPLMRDILAQCRPRDLARSSTNVPSSDGLSSASKGVFGSGDDASSQQGVKMIPPVSTLHVNSICLFESRQINGRLMYPIVERYEFGS</sequence>
<dbReference type="InterPro" id="IPR004175">
    <property type="entry name" value="RNA_CPDase"/>
</dbReference>
<dbReference type="EMBL" id="LJCO01000083">
    <property type="protein sequence ID" value="KPV42101.1"/>
    <property type="molecule type" value="Genomic_DNA"/>
</dbReference>
<dbReference type="PANTHER" id="PTHR35561:SF1">
    <property type="entry name" value="RNA 2',3'-CYCLIC PHOSPHODIESTERASE"/>
    <property type="match status" value="1"/>
</dbReference>
<dbReference type="GO" id="GO:0008664">
    <property type="term" value="F:RNA 2',3'-cyclic 3'-phosphodiesterase activity"/>
    <property type="evidence" value="ECO:0007669"/>
    <property type="project" value="UniProtKB-EC"/>
</dbReference>
<dbReference type="SUPFAM" id="SSF55144">
    <property type="entry name" value="LigT-like"/>
    <property type="match status" value="1"/>
</dbReference>
<keyword evidence="5" id="KW-1185">Reference proteome</keyword>
<gene>
    <name evidence="4" type="ORF">AN477_19420</name>
</gene>
<dbReference type="InterPro" id="IPR009097">
    <property type="entry name" value="Cyclic_Pdiesterase"/>
</dbReference>
<comment type="similarity">
    <text evidence="2">Belongs to the 2H phosphoesterase superfamily. ThpR family.</text>
</comment>
<evidence type="ECO:0000313" key="4">
    <source>
        <dbReference type="EMBL" id="KPV42101.1"/>
    </source>
</evidence>
<feature type="compositionally biased region" description="Polar residues" evidence="3">
    <location>
        <begin position="157"/>
        <end position="172"/>
    </location>
</feature>
<comment type="catalytic activity">
    <reaction evidence="2">
        <text>a 3'-end 2',3'-cyclophospho-ribonucleotide-RNA + H2O = a 3'-end 2'-phospho-ribonucleotide-RNA + H(+)</text>
        <dbReference type="Rhea" id="RHEA:11828"/>
        <dbReference type="Rhea" id="RHEA-COMP:10464"/>
        <dbReference type="Rhea" id="RHEA-COMP:17353"/>
        <dbReference type="ChEBI" id="CHEBI:15377"/>
        <dbReference type="ChEBI" id="CHEBI:15378"/>
        <dbReference type="ChEBI" id="CHEBI:83064"/>
        <dbReference type="ChEBI" id="CHEBI:173113"/>
        <dbReference type="EC" id="3.1.4.58"/>
    </reaction>
</comment>
<comment type="function">
    <text evidence="2">Hydrolyzes RNA 2',3'-cyclic phosphodiester to an RNA 2'-phosphomonoester.</text>
</comment>
<feature type="active site" description="Proton acceptor" evidence="2">
    <location>
        <position position="128"/>
    </location>
</feature>
<accession>A0A0N8PNP5</accession>
<dbReference type="AlphaFoldDB" id="A0A0N8PNP5"/>
<feature type="short sequence motif" description="HXTX 1" evidence="2">
    <location>
        <begin position="41"/>
        <end position="44"/>
    </location>
</feature>
<dbReference type="EC" id="3.1.4.58" evidence="2"/>
<evidence type="ECO:0000256" key="1">
    <source>
        <dbReference type="ARBA" id="ARBA00022801"/>
    </source>
</evidence>
<feature type="active site" description="Proton donor" evidence="2">
    <location>
        <position position="41"/>
    </location>
</feature>
<keyword evidence="1 2" id="KW-0378">Hydrolase</keyword>
<feature type="region of interest" description="Disordered" evidence="3">
    <location>
        <begin position="157"/>
        <end position="187"/>
    </location>
</feature>
<dbReference type="RefSeq" id="WP_054970845.1">
    <property type="nucleotide sequence ID" value="NZ_LJCO01000083.1"/>
</dbReference>
<feature type="short sequence motif" description="HXTX 2" evidence="2">
    <location>
        <begin position="128"/>
        <end position="131"/>
    </location>
</feature>
<reference evidence="4 5" key="1">
    <citation type="submission" date="2015-09" db="EMBL/GenBank/DDBJ databases">
        <title>Draft genome sequence of Alicyclobacillus ferrooxydans DSM 22381.</title>
        <authorList>
            <person name="Hemp J."/>
        </authorList>
    </citation>
    <scope>NUCLEOTIDE SEQUENCE [LARGE SCALE GENOMIC DNA]</scope>
    <source>
        <strain evidence="4 5">TC-34</strain>
    </source>
</reference>
<dbReference type="GO" id="GO:0004113">
    <property type="term" value="F:2',3'-cyclic-nucleotide 3'-phosphodiesterase activity"/>
    <property type="evidence" value="ECO:0007669"/>
    <property type="project" value="InterPro"/>
</dbReference>
<dbReference type="HAMAP" id="MF_01940">
    <property type="entry name" value="RNA_CPDase"/>
    <property type="match status" value="1"/>
</dbReference>
<dbReference type="OrthoDB" id="9789350at2"/>
<comment type="caution">
    <text evidence="4">The sequence shown here is derived from an EMBL/GenBank/DDBJ whole genome shotgun (WGS) entry which is preliminary data.</text>
</comment>
<protein>
    <recommendedName>
        <fullName evidence="2">RNA 2',3'-cyclic phosphodiesterase</fullName>
        <shortName evidence="2">RNA 2',3'-CPDase</shortName>
        <ecNumber evidence="2">3.1.4.58</ecNumber>
    </recommendedName>
</protein>
<dbReference type="PATRIC" id="fig|471514.4.peg.3990"/>
<dbReference type="Pfam" id="PF13563">
    <property type="entry name" value="2_5_RNA_ligase2"/>
    <property type="match status" value="1"/>
</dbReference>
<evidence type="ECO:0000256" key="2">
    <source>
        <dbReference type="HAMAP-Rule" id="MF_01940"/>
    </source>
</evidence>
<dbReference type="Gene3D" id="3.90.1140.10">
    <property type="entry name" value="Cyclic phosphodiesterase"/>
    <property type="match status" value="1"/>
</dbReference>
<dbReference type="Proteomes" id="UP000050482">
    <property type="component" value="Unassembled WGS sequence"/>
</dbReference>
<proteinExistence type="inferred from homology"/>
<evidence type="ECO:0000256" key="3">
    <source>
        <dbReference type="SAM" id="MobiDB-lite"/>
    </source>
</evidence>
<dbReference type="PANTHER" id="PTHR35561">
    <property type="entry name" value="RNA 2',3'-CYCLIC PHOSPHODIESTERASE"/>
    <property type="match status" value="1"/>
</dbReference>
<dbReference type="STRING" id="471514.AN477_19420"/>
<organism evidence="4 5">
    <name type="scientific">Alicyclobacillus ferrooxydans</name>
    <dbReference type="NCBI Taxonomy" id="471514"/>
    <lineage>
        <taxon>Bacteria</taxon>
        <taxon>Bacillati</taxon>
        <taxon>Bacillota</taxon>
        <taxon>Bacilli</taxon>
        <taxon>Bacillales</taxon>
        <taxon>Alicyclobacillaceae</taxon>
        <taxon>Alicyclobacillus</taxon>
    </lineage>
</organism>
<dbReference type="NCBIfam" id="TIGR02258">
    <property type="entry name" value="2_5_ligase"/>
    <property type="match status" value="1"/>
</dbReference>
<name>A0A0N8PNP5_9BACL</name>